<evidence type="ECO:0000256" key="7">
    <source>
        <dbReference type="HAMAP-Rule" id="MF_00109"/>
    </source>
</evidence>
<dbReference type="InterPro" id="IPR027417">
    <property type="entry name" value="P-loop_NTPase"/>
</dbReference>
<reference evidence="8 9" key="1">
    <citation type="submission" date="2023-02" db="EMBL/GenBank/DDBJ databases">
        <title>Genome Sequence of L. cardiaca H63T.</title>
        <authorList>
            <person name="Lopez A.E."/>
            <person name="Cianciotto N.P."/>
        </authorList>
    </citation>
    <scope>NUCLEOTIDE SEQUENCE [LARGE SCALE GENOMIC DNA]</scope>
    <source>
        <strain evidence="8 9">H63</strain>
    </source>
</reference>
<comment type="subunit">
    <text evidence="7">Monomer.</text>
</comment>
<accession>A0ABY8AVH0</accession>
<keyword evidence="4 7" id="KW-0418">Kinase</keyword>
<dbReference type="InterPro" id="IPR031322">
    <property type="entry name" value="Shikimate/glucono_kinase"/>
</dbReference>
<dbReference type="GO" id="GO:0016301">
    <property type="term" value="F:kinase activity"/>
    <property type="evidence" value="ECO:0007669"/>
    <property type="project" value="UniProtKB-KW"/>
</dbReference>
<feature type="binding site" evidence="7">
    <location>
        <begin position="12"/>
        <end position="17"/>
    </location>
    <ligand>
        <name>ATP</name>
        <dbReference type="ChEBI" id="CHEBI:30616"/>
    </ligand>
</feature>
<proteinExistence type="inferred from homology"/>
<evidence type="ECO:0000256" key="4">
    <source>
        <dbReference type="ARBA" id="ARBA00022777"/>
    </source>
</evidence>
<dbReference type="PANTHER" id="PTHR21087">
    <property type="entry name" value="SHIKIMATE KINASE"/>
    <property type="match status" value="1"/>
</dbReference>
<evidence type="ECO:0000256" key="3">
    <source>
        <dbReference type="ARBA" id="ARBA00022741"/>
    </source>
</evidence>
<organism evidence="8 9">
    <name type="scientific">Legionella cardiaca</name>
    <dbReference type="NCBI Taxonomy" id="1071983"/>
    <lineage>
        <taxon>Bacteria</taxon>
        <taxon>Pseudomonadati</taxon>
        <taxon>Pseudomonadota</taxon>
        <taxon>Gammaproteobacteria</taxon>
        <taxon>Legionellales</taxon>
        <taxon>Legionellaceae</taxon>
        <taxon>Legionella</taxon>
    </lineage>
</organism>
<evidence type="ECO:0000256" key="2">
    <source>
        <dbReference type="ARBA" id="ARBA00022679"/>
    </source>
</evidence>
<keyword evidence="1 7" id="KW-0028">Amino-acid biosynthesis</keyword>
<evidence type="ECO:0000256" key="6">
    <source>
        <dbReference type="ARBA" id="ARBA00023141"/>
    </source>
</evidence>
<dbReference type="EMBL" id="CP119078">
    <property type="protein sequence ID" value="WED43510.1"/>
    <property type="molecule type" value="Genomic_DNA"/>
</dbReference>
<keyword evidence="7" id="KW-0479">Metal-binding</keyword>
<dbReference type="HAMAP" id="MF_00109">
    <property type="entry name" value="Shikimate_kinase"/>
    <property type="match status" value="1"/>
</dbReference>
<evidence type="ECO:0000313" key="8">
    <source>
        <dbReference type="EMBL" id="WED43510.1"/>
    </source>
</evidence>
<evidence type="ECO:0000313" key="9">
    <source>
        <dbReference type="Proteomes" id="UP001222087"/>
    </source>
</evidence>
<name>A0ABY8AVH0_9GAMM</name>
<keyword evidence="2 7" id="KW-0808">Transferase</keyword>
<sequence>MINRIFIVGHMGAGKFIFTEALAKKLRWQLVDANPSIERYIGRLTRDILGEQGEAAFNRCQADIISHCIGKENVVVLLEECVVSSEQCRKLLSSEFVVYLKVSIPTQLGRMKNGRVPSLPVDDIKSLLEKQHQERDTFYEEVATLIVESVGYSDHISEINKIIEEDVNKVMKAMDDYGG</sequence>
<keyword evidence="6 7" id="KW-0057">Aromatic amino acid biosynthesis</keyword>
<comment type="similarity">
    <text evidence="7">Belongs to the shikimate kinase family.</text>
</comment>
<feature type="binding site" evidence="7">
    <location>
        <position position="115"/>
    </location>
    <ligand>
        <name>ATP</name>
        <dbReference type="ChEBI" id="CHEBI:30616"/>
    </ligand>
</feature>
<dbReference type="Proteomes" id="UP001222087">
    <property type="component" value="Chromosome"/>
</dbReference>
<dbReference type="PANTHER" id="PTHR21087:SF16">
    <property type="entry name" value="SHIKIMATE KINASE 1, CHLOROPLASTIC"/>
    <property type="match status" value="1"/>
</dbReference>
<dbReference type="Pfam" id="PF01202">
    <property type="entry name" value="SKI"/>
    <property type="match status" value="1"/>
</dbReference>
<comment type="caution">
    <text evidence="7">Lacks conserved residue(s) required for the propagation of feature annotation.</text>
</comment>
<evidence type="ECO:0000256" key="1">
    <source>
        <dbReference type="ARBA" id="ARBA00022605"/>
    </source>
</evidence>
<comment type="function">
    <text evidence="7">Catalyzes the specific phosphorylation of the 3-hydroxyl group of shikimic acid using ATP as a cosubstrate.</text>
</comment>
<dbReference type="EC" id="2.7.1.71" evidence="7"/>
<comment type="cofactor">
    <cofactor evidence="7">
        <name>Mg(2+)</name>
        <dbReference type="ChEBI" id="CHEBI:18420"/>
    </cofactor>
    <text evidence="7">Binds 1 Mg(2+) ion per subunit.</text>
</comment>
<dbReference type="SUPFAM" id="SSF52540">
    <property type="entry name" value="P-loop containing nucleoside triphosphate hydrolases"/>
    <property type="match status" value="1"/>
</dbReference>
<comment type="pathway">
    <text evidence="7">Metabolic intermediate biosynthesis; chorismate biosynthesis; chorismate from D-erythrose 4-phosphate and phosphoenolpyruvate: step 5/7.</text>
</comment>
<dbReference type="InterPro" id="IPR000623">
    <property type="entry name" value="Shikimate_kinase/TSH1"/>
</dbReference>
<gene>
    <name evidence="7" type="primary">aroK</name>
    <name evidence="8" type="ORF">PXX05_01690</name>
</gene>
<dbReference type="RefSeq" id="WP_275089319.1">
    <property type="nucleotide sequence ID" value="NZ_CP119078.1"/>
</dbReference>
<evidence type="ECO:0000256" key="5">
    <source>
        <dbReference type="ARBA" id="ARBA00022840"/>
    </source>
</evidence>
<keyword evidence="7" id="KW-0963">Cytoplasm</keyword>
<protein>
    <recommendedName>
        <fullName evidence="7">Shikimate kinase</fullName>
        <shortName evidence="7">SK</shortName>
        <ecNumber evidence="7">2.7.1.71</ecNumber>
    </recommendedName>
</protein>
<comment type="subcellular location">
    <subcellularLocation>
        <location evidence="7">Cytoplasm</location>
    </subcellularLocation>
</comment>
<dbReference type="PRINTS" id="PR01100">
    <property type="entry name" value="SHIKIMTKNASE"/>
</dbReference>
<keyword evidence="3 7" id="KW-0547">Nucleotide-binding</keyword>
<feature type="binding site" evidence="7">
    <location>
        <position position="135"/>
    </location>
    <ligand>
        <name>substrate</name>
    </ligand>
</feature>
<keyword evidence="9" id="KW-1185">Reference proteome</keyword>
<comment type="catalytic activity">
    <reaction evidence="7">
        <text>shikimate + ATP = 3-phosphoshikimate + ADP + H(+)</text>
        <dbReference type="Rhea" id="RHEA:13121"/>
        <dbReference type="ChEBI" id="CHEBI:15378"/>
        <dbReference type="ChEBI" id="CHEBI:30616"/>
        <dbReference type="ChEBI" id="CHEBI:36208"/>
        <dbReference type="ChEBI" id="CHEBI:145989"/>
        <dbReference type="ChEBI" id="CHEBI:456216"/>
        <dbReference type="EC" id="2.7.1.71"/>
    </reaction>
</comment>
<keyword evidence="5 7" id="KW-0067">ATP-binding</keyword>
<dbReference type="Gene3D" id="3.40.50.300">
    <property type="entry name" value="P-loop containing nucleotide triphosphate hydrolases"/>
    <property type="match status" value="1"/>
</dbReference>
<keyword evidence="7" id="KW-0460">Magnesium</keyword>